<dbReference type="SUPFAM" id="SSF51182">
    <property type="entry name" value="RmlC-like cupins"/>
    <property type="match status" value="1"/>
</dbReference>
<dbReference type="PANTHER" id="PTHR30345:SF0">
    <property type="entry name" value="DNA DAMAGE-REPAIR_TOLERATION PROTEIN DRT102"/>
    <property type="match status" value="1"/>
</dbReference>
<dbReference type="PIRSF" id="PIRSF011609">
    <property type="entry name" value="DRT102"/>
    <property type="match status" value="1"/>
</dbReference>
<accession>A0A061F278</accession>
<evidence type="ECO:0000313" key="3">
    <source>
        <dbReference type="Proteomes" id="UP000026915"/>
    </source>
</evidence>
<name>A0A061F278_THECC</name>
<dbReference type="Gramene" id="EOY11131">
    <property type="protein sequence ID" value="EOY11131"/>
    <property type="gene ID" value="TCM_026399"/>
</dbReference>
<dbReference type="SUPFAM" id="SSF89623">
    <property type="entry name" value="Ribose/Galactose isomerase RpiB/AlsB"/>
    <property type="match status" value="1"/>
</dbReference>
<dbReference type="Pfam" id="PF07883">
    <property type="entry name" value="Cupin_2"/>
    <property type="match status" value="1"/>
</dbReference>
<dbReference type="Proteomes" id="UP000026915">
    <property type="component" value="Chromosome 5"/>
</dbReference>
<dbReference type="InParanoid" id="A0A061F278"/>
<dbReference type="Gene3D" id="2.60.120.10">
    <property type="entry name" value="Jelly Rolls"/>
    <property type="match status" value="1"/>
</dbReference>
<dbReference type="Gene3D" id="3.40.1400.10">
    <property type="entry name" value="Sugar-phosphate isomerase, RpiB/LacA/LacB"/>
    <property type="match status" value="1"/>
</dbReference>
<dbReference type="AlphaFoldDB" id="A0A061F278"/>
<dbReference type="STRING" id="3641.A0A061F278"/>
<dbReference type="eggNOG" id="ENOG502QS8W">
    <property type="taxonomic scope" value="Eukaryota"/>
</dbReference>
<dbReference type="OMA" id="HWDMFFD"/>
<feature type="domain" description="Cupin type-2" evidence="1">
    <location>
        <begin position="221"/>
        <end position="279"/>
    </location>
</feature>
<dbReference type="HOGENOM" id="CLU_053058_0_0_1"/>
<dbReference type="Pfam" id="PF02502">
    <property type="entry name" value="LacAB_rpiB"/>
    <property type="match status" value="1"/>
</dbReference>
<organism evidence="2 3">
    <name type="scientific">Theobroma cacao</name>
    <name type="common">Cacao</name>
    <name type="synonym">Cocoa</name>
    <dbReference type="NCBI Taxonomy" id="3641"/>
    <lineage>
        <taxon>Eukaryota</taxon>
        <taxon>Viridiplantae</taxon>
        <taxon>Streptophyta</taxon>
        <taxon>Embryophyta</taxon>
        <taxon>Tracheophyta</taxon>
        <taxon>Spermatophyta</taxon>
        <taxon>Magnoliopsida</taxon>
        <taxon>eudicotyledons</taxon>
        <taxon>Gunneridae</taxon>
        <taxon>Pentapetalae</taxon>
        <taxon>rosids</taxon>
        <taxon>malvids</taxon>
        <taxon>Malvales</taxon>
        <taxon>Malvaceae</taxon>
        <taxon>Byttnerioideae</taxon>
        <taxon>Theobroma</taxon>
    </lineage>
</organism>
<dbReference type="GO" id="GO:0005975">
    <property type="term" value="P:carbohydrate metabolic process"/>
    <property type="evidence" value="ECO:0007669"/>
    <property type="project" value="InterPro"/>
</dbReference>
<evidence type="ECO:0000259" key="1">
    <source>
        <dbReference type="Pfam" id="PF07883"/>
    </source>
</evidence>
<dbReference type="InterPro" id="IPR012100">
    <property type="entry name" value="DRT102"/>
</dbReference>
<dbReference type="InterPro" id="IPR014710">
    <property type="entry name" value="RmlC-like_jellyroll"/>
</dbReference>
<protein>
    <submittedName>
        <fullName evidence="2">DNA-damage-repair/toleration protein (DRT102)</fullName>
    </submittedName>
</protein>
<proteinExistence type="predicted"/>
<gene>
    <name evidence="2" type="ORF">TCM_026399</name>
</gene>
<keyword evidence="3" id="KW-1185">Reference proteome</keyword>
<dbReference type="InterPro" id="IPR011051">
    <property type="entry name" value="RmlC_Cupin_sf"/>
</dbReference>
<dbReference type="PANTHER" id="PTHR30345">
    <property type="entry name" value="RIBOSE-5-PHOSPHATE ISOMERASE B"/>
    <property type="match status" value="1"/>
</dbReference>
<evidence type="ECO:0000313" key="2">
    <source>
        <dbReference type="EMBL" id="EOY11131.1"/>
    </source>
</evidence>
<dbReference type="EMBL" id="CM001883">
    <property type="protein sequence ID" value="EOY11131.1"/>
    <property type="molecule type" value="Genomic_DNA"/>
</dbReference>
<dbReference type="InterPro" id="IPR036569">
    <property type="entry name" value="RpiB_LacA_LacB_sf"/>
</dbReference>
<sequence length="317" mass="34400">MADPAAATATATATAPRPLKIIAGADSFGAELKDAMVSHLQSLSIEVEDLGTTSYYNVGAEVGRRVSSCTTASPDVETRGLLACGTGVGVGIFANKFPGVFATTCLTSDEARNNRSINNCNVLALSGMSTSKDTAKEIVDTWLNTPFKSPCPASGSQPWPEDISKFFDESMTEMPKIGTSEKPQAESCAICCLVKNRELNPIDIIPGGSMKILRESPTSAIVRFKAGSVEPAHHHTFGHCLVVMEGKKSVWNLTKEERYDLSVGDYLFTPAGDVHRVKYYEDTQFFIKWDGKWDMFFDEDLDTAKLAIEKELAKGYA</sequence>
<reference evidence="2 3" key="1">
    <citation type="journal article" date="2013" name="Genome Biol.">
        <title>The genome sequence of the most widely cultivated cacao type and its use to identify candidate genes regulating pod color.</title>
        <authorList>
            <person name="Motamayor J.C."/>
            <person name="Mockaitis K."/>
            <person name="Schmutz J."/>
            <person name="Haiminen N."/>
            <person name="Iii D.L."/>
            <person name="Cornejo O."/>
            <person name="Findley S.D."/>
            <person name="Zheng P."/>
            <person name="Utro F."/>
            <person name="Royaert S."/>
            <person name="Saski C."/>
            <person name="Jenkins J."/>
            <person name="Podicheti R."/>
            <person name="Zhao M."/>
            <person name="Scheffler B.E."/>
            <person name="Stack J.C."/>
            <person name="Feltus F.A."/>
            <person name="Mustiga G.M."/>
            <person name="Amores F."/>
            <person name="Phillips W."/>
            <person name="Marelli J.P."/>
            <person name="May G.D."/>
            <person name="Shapiro H."/>
            <person name="Ma J."/>
            <person name="Bustamante C.D."/>
            <person name="Schnell R.J."/>
            <person name="Main D."/>
            <person name="Gilbert D."/>
            <person name="Parida L."/>
            <person name="Kuhn D.N."/>
        </authorList>
    </citation>
    <scope>NUCLEOTIDE SEQUENCE [LARGE SCALE GENOMIC DNA]</scope>
    <source>
        <strain evidence="3">cv. Matina 1-6</strain>
    </source>
</reference>
<dbReference type="FunCoup" id="A0A061F278">
    <property type="interactions" value="665"/>
</dbReference>
<dbReference type="GO" id="GO:0016853">
    <property type="term" value="F:isomerase activity"/>
    <property type="evidence" value="ECO:0000318"/>
    <property type="project" value="GO_Central"/>
</dbReference>
<dbReference type="InterPro" id="IPR013096">
    <property type="entry name" value="Cupin_2"/>
</dbReference>
<dbReference type="InterPro" id="IPR003500">
    <property type="entry name" value="RpiB_LacA_LacB"/>
</dbReference>